<organism evidence="1 2">
    <name type="scientific">Hypoxylon rubiginosum</name>
    <dbReference type="NCBI Taxonomy" id="110542"/>
    <lineage>
        <taxon>Eukaryota</taxon>
        <taxon>Fungi</taxon>
        <taxon>Dikarya</taxon>
        <taxon>Ascomycota</taxon>
        <taxon>Pezizomycotina</taxon>
        <taxon>Sordariomycetes</taxon>
        <taxon>Xylariomycetidae</taxon>
        <taxon>Xylariales</taxon>
        <taxon>Hypoxylaceae</taxon>
        <taxon>Hypoxylon</taxon>
    </lineage>
</organism>
<evidence type="ECO:0000313" key="2">
    <source>
        <dbReference type="Proteomes" id="UP001497700"/>
    </source>
</evidence>
<proteinExistence type="predicted"/>
<dbReference type="EMBL" id="MU393481">
    <property type="protein sequence ID" value="KAI4864815.1"/>
    <property type="molecule type" value="Genomic_DNA"/>
</dbReference>
<sequence>MRNHTSRLPSPATPCSRYAHVESDGIQDVSSAYDPSPRKMTYTCGFEQDTLSLSSSWPAPIPSRRNIMNRLPLPNLVLGFLVVCTWIRTASAIGVNFENCLPSNYIYSNQESDQVQLQWIPVFVDAVFDTQNPSHNLRVTVWGNVTGRVGTDPLPPPGSANWSDPELVLNGKILNEPDPTAPVAQRKVTTLHNKVDVLTYEPYFLNLNFCDSILNGSCPLGPVFDDNIYSSLADNIPPYGLPAFNLTNDFTSTYSFTSFAPTLIIWYGDAQKTSIGCVSAILTPDLGGIAWSIKFLPLFVLLLVGFATAFAGIFSPWGTSDVFHWTSNFGRDPDLLRLVTPGFGDCLQYIQFIVLTGSLSLQYPGFYQPVASQGSWSVLMFNQSFVSKAEPFKNLRDGIYWTNSSYGLENTAQLDGIARVDDIWAGMMIWLLVIISAVLFLMQLGFFARWLLRYISRVPEEDLRAKNIPFSLGNIIRIVFSYFLLPIVALSTFQLVVAVRSAGYLVGLAVVTLALIIGFAVWLMYLIATTKPRAHLFDDLSTVLLYGPLYNTFSDEAAAFALIPIILTIMRGITIGAVQPSGTAQIVILAVCEVIQILTIHAFRPFHSPTSMNMYHTGFSVVRFVTVILMIAFTPSLGVSEGRKGWIGYAILLIHACILVFGFFLNALQTIIEVIARLLGAGGADVDGQTRGGLSKIFGARQLQRRVDRGGPSRQSQLSSTAMLGSDTLTKRGYGRVRSESAGSMGILISPQHRSSSALDARSVDAYSIPLGSAGAFTPTTTTPGDASTFSFLPSPGQATRPQPTADPYYRPPRARRATIDEIGSSSLNLARGSLGSIDLSNQRLSQPAALPSDGDDDFPAPERIPPAPAPIPVPAPAPAPVPYIPVFAPRTDYSTREVDFYYGVRGPALNSEGPGRKLGTGPADPTSPVATATGWLKRLFGGKTKEKGKGFEVVRSARMPPAMRARGGEFSEEPPEGIPVAMGVLRNGPIESDDEEDTPRSKRSKHITEDSAQGELLNENSDPESDDEADLEITKISKDPPLLPDLDAGESFRIPSRIHSKASRHPSQRTTKAASIVEDVPVIPAVPRKSSKRNSSVEPLGNNRLEPVQSAETLVPQRQSGNLQPDGGPSARLPFDRSNSQKRLSVSSAGATEDSSNHLPSAESSEDRPTSYGYVHQHNISRVDPEQGVDLLGSTAEVVDDPRKPSPGSSVSRRSQ</sequence>
<protein>
    <submittedName>
        <fullName evidence="1">Uncharacterized protein</fullName>
    </submittedName>
</protein>
<reference evidence="1 2" key="1">
    <citation type="journal article" date="2022" name="New Phytol.">
        <title>Ecological generalism drives hyperdiversity of secondary metabolite gene clusters in xylarialean endophytes.</title>
        <authorList>
            <person name="Franco M.E.E."/>
            <person name="Wisecaver J.H."/>
            <person name="Arnold A.E."/>
            <person name="Ju Y.M."/>
            <person name="Slot J.C."/>
            <person name="Ahrendt S."/>
            <person name="Moore L.P."/>
            <person name="Eastman K.E."/>
            <person name="Scott K."/>
            <person name="Konkel Z."/>
            <person name="Mondo S.J."/>
            <person name="Kuo A."/>
            <person name="Hayes R.D."/>
            <person name="Haridas S."/>
            <person name="Andreopoulos B."/>
            <person name="Riley R."/>
            <person name="LaButti K."/>
            <person name="Pangilinan J."/>
            <person name="Lipzen A."/>
            <person name="Amirebrahimi M."/>
            <person name="Yan J."/>
            <person name="Adam C."/>
            <person name="Keymanesh K."/>
            <person name="Ng V."/>
            <person name="Louie K."/>
            <person name="Northen T."/>
            <person name="Drula E."/>
            <person name="Henrissat B."/>
            <person name="Hsieh H.M."/>
            <person name="Youens-Clark K."/>
            <person name="Lutzoni F."/>
            <person name="Miadlikowska J."/>
            <person name="Eastwood D.C."/>
            <person name="Hamelin R.C."/>
            <person name="Grigoriev I.V."/>
            <person name="U'Ren J.M."/>
        </authorList>
    </citation>
    <scope>NUCLEOTIDE SEQUENCE [LARGE SCALE GENOMIC DNA]</scope>
    <source>
        <strain evidence="1 2">CBS 119005</strain>
    </source>
</reference>
<accession>A0ACB9Z1E3</accession>
<comment type="caution">
    <text evidence="1">The sequence shown here is derived from an EMBL/GenBank/DDBJ whole genome shotgun (WGS) entry which is preliminary data.</text>
</comment>
<evidence type="ECO:0000313" key="1">
    <source>
        <dbReference type="EMBL" id="KAI4864815.1"/>
    </source>
</evidence>
<gene>
    <name evidence="1" type="ORF">F4820DRAFT_325684</name>
</gene>
<dbReference type="Proteomes" id="UP001497700">
    <property type="component" value="Unassembled WGS sequence"/>
</dbReference>
<name>A0ACB9Z1E3_9PEZI</name>
<keyword evidence="2" id="KW-1185">Reference proteome</keyword>